<comment type="caution">
    <text evidence="4">The sequence shown here is derived from an EMBL/GenBank/DDBJ whole genome shotgun (WGS) entry which is preliminary data.</text>
</comment>
<proteinExistence type="predicted"/>
<dbReference type="EMBL" id="ANIX01002733">
    <property type="protein sequence ID" value="ETP10657.1"/>
    <property type="molecule type" value="Genomic_DNA"/>
</dbReference>
<gene>
    <name evidence="4" type="ORF">F441_13752</name>
</gene>
<dbReference type="InterPro" id="IPR029526">
    <property type="entry name" value="PGBD"/>
</dbReference>
<dbReference type="Pfam" id="PF13843">
    <property type="entry name" value="DDE_Tnp_1_7"/>
    <property type="match status" value="1"/>
</dbReference>
<organism evidence="4 5">
    <name type="scientific">Phytophthora nicotianae CJ01A1</name>
    <dbReference type="NCBI Taxonomy" id="1317063"/>
    <lineage>
        <taxon>Eukaryota</taxon>
        <taxon>Sar</taxon>
        <taxon>Stramenopiles</taxon>
        <taxon>Oomycota</taxon>
        <taxon>Peronosporomycetes</taxon>
        <taxon>Peronosporales</taxon>
        <taxon>Peronosporaceae</taxon>
        <taxon>Phytophthora</taxon>
    </lineage>
</organism>
<feature type="domain" description="Helitron helicase-like" evidence="3">
    <location>
        <begin position="728"/>
        <end position="969"/>
    </location>
</feature>
<feature type="compositionally biased region" description="Acidic residues" evidence="1">
    <location>
        <begin position="104"/>
        <end position="122"/>
    </location>
</feature>
<sequence length="1012" mass="112047">MANDGNHYKICRMARIRSSSRGKTAAVAAAARDIDFRHLWRQLCVVGWTAKRPRGIQREWTYVSPDGLETFVGENAVVLFAIESGLLQDIEGNESADGEGGIEAAEDAATEEAQEDAEDAVADDVRPSQIDISAQLSLNTLDELFGASSAVARAFDLSPTNLPLVESDREAATSLNLLSEASVAESEATPEATPGAPADRILRPRKGAKSDVNFVPDNEDLGAYESFSSGDSAAEDFDDGSDGVGCPAAAEDDMDLVSDNDAVEMDEGFVTSFQIGAETMSKSAIQQRAEALRGMQWTPATSLYEENVPAYPGLNMDDAHPTQELRSICHSPLLTFFYFMPKSLWNMIGAETSRYSLQQVDKRARRIFSRQADRRETFVQICRRLRAPPAYQTNEILHVIGFLVARMLCPQKCRFSAHRLMSVDGAIPAGTFGQFMGLSRCTDILRDLHFVDNEAERTRDKLWKLRSIVDKLQQRFLAGWSLPAVFSSDEGVLPSTSKRNTTRMFMPDKPHRYGSKLFMLCDSARCFGLEFSKHCRGLSICFPSSGPQACTKVLPVTDIDRKPRVTFIGSTEQWRARKHLFRGLYELPRMHYIDVSLSAKQRLADLQDSIEKGVIVSDAGALHAVDDAVNSERFGTDITTGESPEVVIQQSTVLQPAMCHGDKVGSVVIDAMINAVGEQDDIAVVRRGADPIVEWDENGYMIAGAFPTFFMMGGDMLPSGSFSQGLIDHLMRYYDGRFENNVTLIATLFNQMQRHAAVRKAARASTTHAKTLQKLGQLASGVEFRKSLLAAKNNPDSPAAKLLNASLLRILSVIGGTIPFSPFERAGTRPKLAAMRFRFGLPQFWVTVAPPEQDDITLHRIMLLRQLNAWNDEECTYGQSQCRWAQLPKNLKESPRLRLSISNKCPALAAFMFERKMELIQKAILRCPASEDTKKCRNYTEREAGAFGTVAGFNGVVEPQVDGRLHLHMTVYGSSFTPEILTRGASSEELRLYIAEWLNSVCTNHLTTDTRE</sequence>
<evidence type="ECO:0000259" key="2">
    <source>
        <dbReference type="Pfam" id="PF13843"/>
    </source>
</evidence>
<feature type="domain" description="PiggyBac transposable element-derived protein" evidence="2">
    <location>
        <begin position="334"/>
        <end position="527"/>
    </location>
</feature>
<accession>W2WJY0</accession>
<feature type="region of interest" description="Disordered" evidence="1">
    <location>
        <begin position="181"/>
        <end position="245"/>
    </location>
</feature>
<name>W2WJY0_PHYNI</name>
<dbReference type="Pfam" id="PF14214">
    <property type="entry name" value="Helitron_like_N"/>
    <property type="match status" value="1"/>
</dbReference>
<protein>
    <recommendedName>
        <fullName evidence="6">Helitron helicase-like domain-containing protein</fullName>
    </recommendedName>
</protein>
<reference evidence="4 5" key="1">
    <citation type="submission" date="2013-11" db="EMBL/GenBank/DDBJ databases">
        <title>The Genome Sequence of Phytophthora parasitica CJ01A1.</title>
        <authorList>
            <consortium name="The Broad Institute Genomics Platform"/>
            <person name="Russ C."/>
            <person name="Tyler B."/>
            <person name="Panabieres F."/>
            <person name="Shan W."/>
            <person name="Tripathy S."/>
            <person name="Grunwald N."/>
            <person name="Machado M."/>
            <person name="Johnson C.S."/>
            <person name="Walker B."/>
            <person name="Young S.K."/>
            <person name="Zeng Q."/>
            <person name="Gargeya S."/>
            <person name="Fitzgerald M."/>
            <person name="Haas B."/>
            <person name="Abouelleil A."/>
            <person name="Allen A.W."/>
            <person name="Alvarado L."/>
            <person name="Arachchi H.M."/>
            <person name="Berlin A.M."/>
            <person name="Chapman S.B."/>
            <person name="Gainer-Dewar J."/>
            <person name="Goldberg J."/>
            <person name="Griggs A."/>
            <person name="Gujja S."/>
            <person name="Hansen M."/>
            <person name="Howarth C."/>
            <person name="Imamovic A."/>
            <person name="Ireland A."/>
            <person name="Larimer J."/>
            <person name="McCowan C."/>
            <person name="Murphy C."/>
            <person name="Pearson M."/>
            <person name="Poon T.W."/>
            <person name="Priest M."/>
            <person name="Roberts A."/>
            <person name="Saif S."/>
            <person name="Shea T."/>
            <person name="Sisk P."/>
            <person name="Sykes S."/>
            <person name="Wortman J."/>
            <person name="Nusbaum C."/>
            <person name="Birren B."/>
        </authorList>
    </citation>
    <scope>NUCLEOTIDE SEQUENCE [LARGE SCALE GENOMIC DNA]</scope>
    <source>
        <strain evidence="4 5">CJ01A1</strain>
    </source>
</reference>
<dbReference type="PANTHER" id="PTHR46599">
    <property type="entry name" value="PIGGYBAC TRANSPOSABLE ELEMENT-DERIVED PROTEIN 4"/>
    <property type="match status" value="1"/>
</dbReference>
<evidence type="ECO:0000256" key="1">
    <source>
        <dbReference type="SAM" id="MobiDB-lite"/>
    </source>
</evidence>
<dbReference type="Proteomes" id="UP000018958">
    <property type="component" value="Unassembled WGS sequence"/>
</dbReference>
<feature type="compositionally biased region" description="Low complexity" evidence="1">
    <location>
        <begin position="181"/>
        <end position="198"/>
    </location>
</feature>
<evidence type="ECO:0000259" key="3">
    <source>
        <dbReference type="Pfam" id="PF14214"/>
    </source>
</evidence>
<dbReference type="InterPro" id="IPR025476">
    <property type="entry name" value="Helitron_helicase-like"/>
</dbReference>
<evidence type="ECO:0000313" key="4">
    <source>
        <dbReference type="EMBL" id="ETP10657.1"/>
    </source>
</evidence>
<feature type="region of interest" description="Disordered" evidence="1">
    <location>
        <begin position="94"/>
        <end position="124"/>
    </location>
</feature>
<dbReference type="AlphaFoldDB" id="W2WJY0"/>
<evidence type="ECO:0008006" key="6">
    <source>
        <dbReference type="Google" id="ProtNLM"/>
    </source>
</evidence>
<dbReference type="PANTHER" id="PTHR46599:SF3">
    <property type="entry name" value="PIGGYBAC TRANSPOSABLE ELEMENT-DERIVED PROTEIN 4"/>
    <property type="match status" value="1"/>
</dbReference>
<evidence type="ECO:0000313" key="5">
    <source>
        <dbReference type="Proteomes" id="UP000018958"/>
    </source>
</evidence>